<accession>A0A8S1H808</accession>
<comment type="caution">
    <text evidence="4">The sequence shown here is derived from an EMBL/GenBank/DDBJ whole genome shotgun (WGS) entry which is preliminary data.</text>
</comment>
<dbReference type="GO" id="GO:0005829">
    <property type="term" value="C:cytosol"/>
    <property type="evidence" value="ECO:0007669"/>
    <property type="project" value="TreeGrafter"/>
</dbReference>
<dbReference type="AlphaFoldDB" id="A0A8S1H808"/>
<dbReference type="InterPro" id="IPR018494">
    <property type="entry name" value="Oxysterol-bd_CS"/>
</dbReference>
<dbReference type="GO" id="GO:0005886">
    <property type="term" value="C:plasma membrane"/>
    <property type="evidence" value="ECO:0007669"/>
    <property type="project" value="TreeGrafter"/>
</dbReference>
<evidence type="ECO:0000256" key="1">
    <source>
        <dbReference type="ARBA" id="ARBA00023121"/>
    </source>
</evidence>
<protein>
    <recommendedName>
        <fullName evidence="3">Oxysterol-binding protein</fullName>
    </recommendedName>
</protein>
<dbReference type="InterPro" id="IPR037239">
    <property type="entry name" value="OSBP_sf"/>
</dbReference>
<keyword evidence="5" id="KW-1185">Reference proteome</keyword>
<reference evidence="4" key="1">
    <citation type="submission" date="2020-10" db="EMBL/GenBank/DDBJ databases">
        <authorList>
            <person name="Kikuchi T."/>
        </authorList>
    </citation>
    <scope>NUCLEOTIDE SEQUENCE</scope>
    <source>
        <strain evidence="4">NKZ352</strain>
    </source>
</reference>
<evidence type="ECO:0000313" key="5">
    <source>
        <dbReference type="Proteomes" id="UP000835052"/>
    </source>
</evidence>
<keyword evidence="3" id="KW-0445">Lipid transport</keyword>
<keyword evidence="1" id="KW-0446">Lipid-binding</keyword>
<dbReference type="GO" id="GO:0032934">
    <property type="term" value="F:sterol binding"/>
    <property type="evidence" value="ECO:0007669"/>
    <property type="project" value="TreeGrafter"/>
</dbReference>
<evidence type="ECO:0000256" key="2">
    <source>
        <dbReference type="RuleBase" id="RU003844"/>
    </source>
</evidence>
<dbReference type="EMBL" id="CAJGYM010000022">
    <property type="protein sequence ID" value="CAD6191565.1"/>
    <property type="molecule type" value="Genomic_DNA"/>
</dbReference>
<dbReference type="GO" id="GO:0097038">
    <property type="term" value="C:perinuclear endoplasmic reticulum"/>
    <property type="evidence" value="ECO:0007669"/>
    <property type="project" value="TreeGrafter"/>
</dbReference>
<dbReference type="PANTHER" id="PTHR10972">
    <property type="entry name" value="OXYSTEROL-BINDING PROTEIN-RELATED"/>
    <property type="match status" value="1"/>
</dbReference>
<organism evidence="4 5">
    <name type="scientific">Caenorhabditis auriculariae</name>
    <dbReference type="NCBI Taxonomy" id="2777116"/>
    <lineage>
        <taxon>Eukaryota</taxon>
        <taxon>Metazoa</taxon>
        <taxon>Ecdysozoa</taxon>
        <taxon>Nematoda</taxon>
        <taxon>Chromadorea</taxon>
        <taxon>Rhabditida</taxon>
        <taxon>Rhabditina</taxon>
        <taxon>Rhabditomorpha</taxon>
        <taxon>Rhabditoidea</taxon>
        <taxon>Rhabditidae</taxon>
        <taxon>Peloderinae</taxon>
        <taxon>Caenorhabditis</taxon>
    </lineage>
</organism>
<dbReference type="GO" id="GO:0006869">
    <property type="term" value="P:lipid transport"/>
    <property type="evidence" value="ECO:0007669"/>
    <property type="project" value="UniProtKB-KW"/>
</dbReference>
<dbReference type="PROSITE" id="PS01013">
    <property type="entry name" value="OSBP"/>
    <property type="match status" value="1"/>
</dbReference>
<keyword evidence="3" id="KW-0813">Transport</keyword>
<gene>
    <name evidence="4" type="ORF">CAUJ_LOCUS7484</name>
</gene>
<proteinExistence type="inferred from homology"/>
<name>A0A8S1H808_9PELO</name>
<comment type="similarity">
    <text evidence="2">Belongs to the OSBP family.</text>
</comment>
<sequence length="558" mass="64095">MSLPSRPYASVPSIAQLVERRTVEQWVSLGRWARKNQNQFSLDVSFFLVEPELNPADRCRRKTSRRRSLHFAFLDGDFALGRFFLCFFPPPLLRFWIFLFSESRPFSSLYKFGTACQLLKGNEMSNKPAIEQIKRPKMLCEGQRNRLPADEYIHIETVSVWELLKPMLRWGAELFRMAMPVQVNEPLSFLQRLSENTLYSDLLIKANQSEDDVERIKLVSAFVVATISSNYKRLAKPFNPLLLETYELERNGVRYLAEQVSHHPPISAVYAESDDFVVEAVVSPTLGVNWTGMVAIPNAKLKLTLKRTGETYTWDAPKCSICNVVVGKMYMNFASDVTIKSSGKCLAELSFTGKGYSNPHGGSDLHVEGVIRKGDKPVTALYGNWALYLASCDYDLFKKNRKDYVKTFNESLKAEDQAVIIPGSKTIWVANVLPPLFDEQFHLPYYVLSLNEIYEGMGDNLPPTDSRRRPDIRAFDEGYCDIAENVKRQLENEQRERARNSVAQVPVWFEKDENGDWKYKGKYWNRKYADSPDLFVNGNEVYLELVNLARKAEERLTL</sequence>
<dbReference type="Proteomes" id="UP000835052">
    <property type="component" value="Unassembled WGS sequence"/>
</dbReference>
<dbReference type="InterPro" id="IPR000648">
    <property type="entry name" value="Oxysterol-bd"/>
</dbReference>
<dbReference type="Gene3D" id="2.40.160.120">
    <property type="match status" value="1"/>
</dbReference>
<dbReference type="PANTHER" id="PTHR10972:SF209">
    <property type="entry name" value="OXYSTEROL-BINDING PROTEIN"/>
    <property type="match status" value="1"/>
</dbReference>
<dbReference type="OrthoDB" id="416222at2759"/>
<dbReference type="Pfam" id="PF01237">
    <property type="entry name" value="Oxysterol_BP"/>
    <property type="match status" value="1"/>
</dbReference>
<evidence type="ECO:0000313" key="4">
    <source>
        <dbReference type="EMBL" id="CAD6191565.1"/>
    </source>
</evidence>
<evidence type="ECO:0000256" key="3">
    <source>
        <dbReference type="RuleBase" id="RU003845"/>
    </source>
</evidence>
<dbReference type="SUPFAM" id="SSF144000">
    <property type="entry name" value="Oxysterol-binding protein-like"/>
    <property type="match status" value="1"/>
</dbReference>